<dbReference type="Pfam" id="PF03193">
    <property type="entry name" value="RsgA_GTPase"/>
    <property type="match status" value="1"/>
</dbReference>
<dbReference type="InterPro" id="IPR027417">
    <property type="entry name" value="P-loop_NTPase"/>
</dbReference>
<feature type="non-terminal residue" evidence="2">
    <location>
        <position position="47"/>
    </location>
</feature>
<feature type="domain" description="EngC GTPase" evidence="1">
    <location>
        <begin position="1"/>
        <end position="47"/>
    </location>
</feature>
<reference evidence="2 3" key="1">
    <citation type="journal article" date="2013" name="PLoS Pathog.">
        <title>Genomic analysis of the Kiwifruit pathogen Pseudomonas syringae pv. actinidiae provides insight into the origins of an emergent plant disease.</title>
        <authorList>
            <person name="McCann H.C."/>
            <person name="Rikkerink E.H."/>
            <person name="Bertels F."/>
            <person name="Fiers M."/>
            <person name="Lu A."/>
            <person name="Rees-George J."/>
            <person name="Andersen M.T."/>
            <person name="Gleave A.P."/>
            <person name="Haubold B."/>
            <person name="Wohlers M.W."/>
            <person name="Guttman D.S."/>
            <person name="Wang P.W."/>
            <person name="Straub C."/>
            <person name="Vanneste J.L."/>
            <person name="Rainey P.B."/>
            <person name="Templeton M.D."/>
        </authorList>
    </citation>
    <scope>NUCLEOTIDE SEQUENCE [LARGE SCALE GENOMIC DNA]</scope>
    <source>
        <strain evidence="2 3">ICMP 18807</strain>
    </source>
</reference>
<dbReference type="AlphaFoldDB" id="S6UP09"/>
<name>S6UP09_PSESF</name>
<dbReference type="GO" id="GO:0003924">
    <property type="term" value="F:GTPase activity"/>
    <property type="evidence" value="ECO:0007669"/>
    <property type="project" value="InterPro"/>
</dbReference>
<protein>
    <submittedName>
        <fullName evidence="2">GTPase RsgA</fullName>
    </submittedName>
</protein>
<sequence>MLEVSAHQGDGMQSLQSQLDGHISVFVGQSGVGKSSLVNSLLPETDT</sequence>
<accession>S6UP09</accession>
<dbReference type="PANTHER" id="PTHR32120:SF11">
    <property type="entry name" value="SMALL RIBOSOMAL SUBUNIT BIOGENESIS GTPASE RSGA 1, MITOCHONDRIAL-RELATED"/>
    <property type="match status" value="1"/>
</dbReference>
<proteinExistence type="predicted"/>
<dbReference type="PANTHER" id="PTHR32120">
    <property type="entry name" value="SMALL RIBOSOMAL SUBUNIT BIOGENESIS GTPASE RSGA"/>
    <property type="match status" value="1"/>
</dbReference>
<evidence type="ECO:0000313" key="3">
    <source>
        <dbReference type="Proteomes" id="UP000015729"/>
    </source>
</evidence>
<organism evidence="2 3">
    <name type="scientific">Pseudomonas syringae pv. actinidiae ICMP 18807</name>
    <dbReference type="NCBI Taxonomy" id="1194404"/>
    <lineage>
        <taxon>Bacteria</taxon>
        <taxon>Pseudomonadati</taxon>
        <taxon>Pseudomonadota</taxon>
        <taxon>Gammaproteobacteria</taxon>
        <taxon>Pseudomonadales</taxon>
        <taxon>Pseudomonadaceae</taxon>
        <taxon>Pseudomonas</taxon>
        <taxon>Pseudomonas syringae</taxon>
    </lineage>
</organism>
<dbReference type="InterPro" id="IPR010914">
    <property type="entry name" value="RsgA_GTPase_dom"/>
</dbReference>
<dbReference type="GO" id="GO:0005525">
    <property type="term" value="F:GTP binding"/>
    <property type="evidence" value="ECO:0007669"/>
    <property type="project" value="InterPro"/>
</dbReference>
<dbReference type="SUPFAM" id="SSF52540">
    <property type="entry name" value="P-loop containing nucleoside triphosphate hydrolases"/>
    <property type="match status" value="1"/>
</dbReference>
<comment type="caution">
    <text evidence="2">The sequence shown here is derived from an EMBL/GenBank/DDBJ whole genome shotgun (WGS) entry which is preliminary data.</text>
</comment>
<dbReference type="EMBL" id="AOKG01000778">
    <property type="protein sequence ID" value="EPN57779.1"/>
    <property type="molecule type" value="Genomic_DNA"/>
</dbReference>
<dbReference type="PROSITE" id="PS50936">
    <property type="entry name" value="ENGC_GTPASE"/>
    <property type="match status" value="1"/>
</dbReference>
<evidence type="ECO:0000313" key="2">
    <source>
        <dbReference type="EMBL" id="EPN57779.1"/>
    </source>
</evidence>
<dbReference type="Proteomes" id="UP000015729">
    <property type="component" value="Unassembled WGS sequence"/>
</dbReference>
<dbReference type="Gene3D" id="3.40.50.300">
    <property type="entry name" value="P-loop containing nucleotide triphosphate hydrolases"/>
    <property type="match status" value="1"/>
</dbReference>
<dbReference type="InterPro" id="IPR004881">
    <property type="entry name" value="Ribosome_biogen_GTPase_RsgA"/>
</dbReference>
<gene>
    <name evidence="2" type="ORF">A244_11510</name>
</gene>
<evidence type="ECO:0000259" key="1">
    <source>
        <dbReference type="PROSITE" id="PS50936"/>
    </source>
</evidence>